<evidence type="ECO:0000313" key="1">
    <source>
        <dbReference type="EMBL" id="GEQ50196.1"/>
    </source>
</evidence>
<reference evidence="2" key="2">
    <citation type="journal article" date="2020" name="Int. Dairy J.">
        <title>Lactic acid bacterial diversity in Brie cheese focusing on salt concentration and pH of isolation medium and characterisation of halophilic and alkaliphilic lactic acid bacterial isolates.</title>
        <authorList>
            <person name="Unno R."/>
            <person name="Matsutani M."/>
            <person name="Suzuki T."/>
            <person name="Kodama K."/>
            <person name="Matsushita H."/>
            <person name="Yamasato K."/>
            <person name="Koizumi Y."/>
            <person name="Ishikawa M."/>
        </authorList>
    </citation>
    <scope>NUCLEOTIDE SEQUENCE</scope>
    <source>
        <strain evidence="2">7C1</strain>
        <strain evidence="1">8C4</strain>
    </source>
</reference>
<dbReference type="Pfam" id="PF01161">
    <property type="entry name" value="PBP"/>
    <property type="match status" value="1"/>
</dbReference>
<dbReference type="NCBIfam" id="TIGR00481">
    <property type="entry name" value="YbhB/YbcL family Raf kinase inhibitor-like protein"/>
    <property type="match status" value="1"/>
</dbReference>
<dbReference type="InterPro" id="IPR005247">
    <property type="entry name" value="YbhB_YbcL/LppC-like"/>
</dbReference>
<dbReference type="Gene3D" id="3.90.280.10">
    <property type="entry name" value="PEBP-like"/>
    <property type="match status" value="1"/>
</dbReference>
<protein>
    <submittedName>
        <fullName evidence="2">UPF0098 protein</fullName>
    </submittedName>
</protein>
<dbReference type="RefSeq" id="WP_124005499.1">
    <property type="nucleotide sequence ID" value="NZ_BJYN01000087.1"/>
</dbReference>
<gene>
    <name evidence="1" type="ORF">TK11N_20480</name>
    <name evidence="2" type="ORF">TK2N_20380</name>
</gene>
<dbReference type="InterPro" id="IPR036610">
    <property type="entry name" value="PEBP-like_sf"/>
</dbReference>
<dbReference type="PANTHER" id="PTHR30289">
    <property type="entry name" value="UNCHARACTERIZED PROTEIN YBCL-RELATED"/>
    <property type="match status" value="1"/>
</dbReference>
<dbReference type="InterPro" id="IPR008914">
    <property type="entry name" value="PEBP"/>
</dbReference>
<evidence type="ECO:0000313" key="2">
    <source>
        <dbReference type="EMBL" id="GEQ55194.1"/>
    </source>
</evidence>
<dbReference type="EMBL" id="BKBQ01000037">
    <property type="protein sequence ID" value="GEQ55194.1"/>
    <property type="molecule type" value="Genomic_DNA"/>
</dbReference>
<dbReference type="AlphaFoldDB" id="A0AAN4UCZ7"/>
<dbReference type="KEGG" id="tkr:C7K43_03035"/>
<dbReference type="GeneID" id="69984909"/>
<proteinExistence type="predicted"/>
<dbReference type="EMBL" id="BKBO01000037">
    <property type="protein sequence ID" value="GEQ50196.1"/>
    <property type="molecule type" value="Genomic_DNA"/>
</dbReference>
<dbReference type="SUPFAM" id="SSF49777">
    <property type="entry name" value="PEBP-like"/>
    <property type="match status" value="1"/>
</dbReference>
<accession>A0AAN4UCZ7</accession>
<dbReference type="Proteomes" id="UP000886597">
    <property type="component" value="Unassembled WGS sequence"/>
</dbReference>
<comment type="caution">
    <text evidence="2">The sequence shown here is derived from an EMBL/GenBank/DDBJ whole genome shotgun (WGS) entry which is preliminary data.</text>
</comment>
<evidence type="ECO:0000313" key="4">
    <source>
        <dbReference type="Proteomes" id="UP000886607"/>
    </source>
</evidence>
<reference evidence="2" key="1">
    <citation type="submission" date="2019-08" db="EMBL/GenBank/DDBJ databases">
        <authorList>
            <person name="Ishikawa M."/>
            <person name="Suzuki T."/>
            <person name="Matsutani M."/>
        </authorList>
    </citation>
    <scope>NUCLEOTIDE SEQUENCE</scope>
    <source>
        <strain evidence="2">7C1</strain>
        <strain evidence="1">8C4</strain>
    </source>
</reference>
<organism evidence="2 3">
    <name type="scientific">Tetragenococcus koreensis</name>
    <dbReference type="NCBI Taxonomy" id="290335"/>
    <lineage>
        <taxon>Bacteria</taxon>
        <taxon>Bacillati</taxon>
        <taxon>Bacillota</taxon>
        <taxon>Bacilli</taxon>
        <taxon>Lactobacillales</taxon>
        <taxon>Enterococcaceae</taxon>
        <taxon>Tetragenococcus</taxon>
    </lineage>
</organism>
<keyword evidence="4" id="KW-1185">Reference proteome</keyword>
<evidence type="ECO:0000313" key="3">
    <source>
        <dbReference type="Proteomes" id="UP000886597"/>
    </source>
</evidence>
<dbReference type="PANTHER" id="PTHR30289:SF1">
    <property type="entry name" value="PEBP (PHOSPHATIDYLETHANOLAMINE-BINDING PROTEIN) FAMILY PROTEIN"/>
    <property type="match status" value="1"/>
</dbReference>
<dbReference type="Proteomes" id="UP000886607">
    <property type="component" value="Unassembled WGS sequence"/>
</dbReference>
<sequence length="175" mass="19041">MARDPLETLPSVPQFNVEATDVNPDQTFSLPQYSGRMGIQGGKDESPAIRFSNVPEETKSLVVQIYDPDAPTAGGYWHWTVINLPKDAEELGADTGNPDQNKLPGKAKNMLNDAGFAGYIGAAPPQGEKHRYFVIVSALNIDDLNLDENTTPNTINFQFNSHIIGRAVTIIEGSN</sequence>
<name>A0AAN4UCZ7_9ENTE</name>
<dbReference type="CDD" id="cd00865">
    <property type="entry name" value="PEBP_bact_arch"/>
    <property type="match status" value="1"/>
</dbReference>